<feature type="region of interest" description="Disordered" evidence="2">
    <location>
        <begin position="409"/>
        <end position="436"/>
    </location>
</feature>
<dbReference type="PANTHER" id="PTHR12072:SF5">
    <property type="entry name" value="CWF19-LIKE PROTEIN 2"/>
    <property type="match status" value="1"/>
</dbReference>
<feature type="compositionally biased region" description="Basic and acidic residues" evidence="2">
    <location>
        <begin position="369"/>
        <end position="380"/>
    </location>
</feature>
<feature type="domain" description="Cwf19-like C-terminal" evidence="4">
    <location>
        <begin position="518"/>
        <end position="642"/>
    </location>
</feature>
<accession>A0AAD5VB67</accession>
<comment type="similarity">
    <text evidence="1">Belongs to the CWF19 family.</text>
</comment>
<comment type="caution">
    <text evidence="5">The sequence shown here is derived from an EMBL/GenBank/DDBJ whole genome shotgun (WGS) entry which is preliminary data.</text>
</comment>
<dbReference type="Pfam" id="PF04676">
    <property type="entry name" value="CwfJ_C_2"/>
    <property type="match status" value="1"/>
</dbReference>
<evidence type="ECO:0000256" key="1">
    <source>
        <dbReference type="ARBA" id="ARBA00006795"/>
    </source>
</evidence>
<dbReference type="InterPro" id="IPR006768">
    <property type="entry name" value="Cwf19-like_C_dom-1"/>
</dbReference>
<protein>
    <submittedName>
        <fullName evidence="5">Uncharacterized protein</fullName>
    </submittedName>
</protein>
<dbReference type="AlphaFoldDB" id="A0AAD5VB67"/>
<dbReference type="PANTHER" id="PTHR12072">
    <property type="entry name" value="CWF19, CELL CYCLE CONTROL PROTEIN"/>
    <property type="match status" value="1"/>
</dbReference>
<feature type="compositionally biased region" description="Basic and acidic residues" evidence="2">
    <location>
        <begin position="255"/>
        <end position="266"/>
    </location>
</feature>
<feature type="region of interest" description="Disordered" evidence="2">
    <location>
        <begin position="1"/>
        <end position="194"/>
    </location>
</feature>
<dbReference type="GO" id="GO:0000398">
    <property type="term" value="P:mRNA splicing, via spliceosome"/>
    <property type="evidence" value="ECO:0007669"/>
    <property type="project" value="TreeGrafter"/>
</dbReference>
<evidence type="ECO:0000259" key="3">
    <source>
        <dbReference type="Pfam" id="PF04676"/>
    </source>
</evidence>
<evidence type="ECO:0000313" key="5">
    <source>
        <dbReference type="EMBL" id="KAJ3491121.1"/>
    </source>
</evidence>
<feature type="compositionally biased region" description="Basic and acidic residues" evidence="2">
    <location>
        <begin position="29"/>
        <end position="42"/>
    </location>
</feature>
<gene>
    <name evidence="5" type="ORF">NLI96_g954</name>
</gene>
<sequence length="771" mass="87016">MGREDKHSTKHKRHHDHDERKSKKRHKSSKSESTKSSRHKEPSGSIRVVDDDPNEDDMWEEKNVDMDGEKPIATEIPTAEALKLTSRATTKLDDPPLPTSTVTETTVKRDEWMLAPRAEGTVPGDESGQGKSESFDFFSNLGAEKIKKPRPDAPNPDQPKISSKELNPDLRPDAPRFETPQQERKTVPGGPGSQWRMMRLRRVYETAEEEGKPVEEIALDRFGSLEAFEEAKAERRILDERAGRRSETPTNFKGKGRDGEHEKRFMFTDVVQSGASSRSSTFRRPDVGGSIPSTPSPAGGPPRQRYDSLRLPSQAGKDSPAAMSRTPIPTVMTPQGLPNKSRALSPSSLNKLQAKALRAKLRGAPDAASLEKEYEEELRRSSGGGDGEDQGRTRTQVEVLPTLDAQGRLYDVGQGKDDGKILPGNRKKKEKVETRDPKTGELVRYNADDDTTTLGEMLRQERFGAGMADQKNLDAQYAKAIMSDGKFTNDLDYIDENAEKLGRQKMRSDAMKRQFAINDYKRTQKALATCQFCYGEDDSPPKAAVIAMGTRAYLSCTLQDELTEGHCLIVPIQHHLTLLEGDDDVWDEIRNFMKCLMRMFAEQGKGVIFYETVISLKRQLHSYIECVPLPWDKFEDAPGYFKESILTSEAEWSQHKKLIDFSARPGGFRRAMVPNLPYFMVQFDYKGEKGYGHVIEGSDGADGEDDAGMDEPTRGEFPRYFAGEIIGNMLDLEPRRWRRPRRIGSQHHKERISKFKKMYDKFDWTGMIGRS</sequence>
<dbReference type="InterPro" id="IPR036265">
    <property type="entry name" value="HIT-like_sf"/>
</dbReference>
<dbReference type="EMBL" id="JANAWD010000017">
    <property type="protein sequence ID" value="KAJ3491121.1"/>
    <property type="molecule type" value="Genomic_DNA"/>
</dbReference>
<feature type="domain" description="Cwf19-like protein C-terminal" evidence="3">
    <location>
        <begin position="651"/>
        <end position="765"/>
    </location>
</feature>
<feature type="compositionally biased region" description="Basic and acidic residues" evidence="2">
    <location>
        <begin position="60"/>
        <end position="72"/>
    </location>
</feature>
<feature type="region of interest" description="Disordered" evidence="2">
    <location>
        <begin position="235"/>
        <end position="348"/>
    </location>
</feature>
<dbReference type="InterPro" id="IPR006767">
    <property type="entry name" value="Cwf19-like_C_dom-2"/>
</dbReference>
<dbReference type="SUPFAM" id="SSF54197">
    <property type="entry name" value="HIT-like"/>
    <property type="match status" value="1"/>
</dbReference>
<keyword evidence="6" id="KW-1185">Reference proteome</keyword>
<feature type="compositionally biased region" description="Basic and acidic residues" evidence="2">
    <location>
        <begin position="235"/>
        <end position="247"/>
    </location>
</feature>
<feature type="compositionally biased region" description="Polar residues" evidence="2">
    <location>
        <begin position="332"/>
        <end position="348"/>
    </location>
</feature>
<proteinExistence type="inferred from homology"/>
<feature type="region of interest" description="Disordered" evidence="2">
    <location>
        <begin position="360"/>
        <end position="393"/>
    </location>
</feature>
<feature type="compositionally biased region" description="Polar residues" evidence="2">
    <location>
        <begin position="270"/>
        <end position="282"/>
    </location>
</feature>
<organism evidence="5 6">
    <name type="scientific">Meripilus lineatus</name>
    <dbReference type="NCBI Taxonomy" id="2056292"/>
    <lineage>
        <taxon>Eukaryota</taxon>
        <taxon>Fungi</taxon>
        <taxon>Dikarya</taxon>
        <taxon>Basidiomycota</taxon>
        <taxon>Agaricomycotina</taxon>
        <taxon>Agaricomycetes</taxon>
        <taxon>Polyporales</taxon>
        <taxon>Meripilaceae</taxon>
        <taxon>Meripilus</taxon>
    </lineage>
</organism>
<dbReference type="Proteomes" id="UP001212997">
    <property type="component" value="Unassembled WGS sequence"/>
</dbReference>
<dbReference type="Gene3D" id="3.30.428.10">
    <property type="entry name" value="HIT-like"/>
    <property type="match status" value="1"/>
</dbReference>
<evidence type="ECO:0000256" key="2">
    <source>
        <dbReference type="SAM" id="MobiDB-lite"/>
    </source>
</evidence>
<name>A0AAD5VB67_9APHY</name>
<feature type="compositionally biased region" description="Basic and acidic residues" evidence="2">
    <location>
        <begin position="162"/>
        <end position="186"/>
    </location>
</feature>
<evidence type="ECO:0000313" key="6">
    <source>
        <dbReference type="Proteomes" id="UP001212997"/>
    </source>
</evidence>
<dbReference type="GO" id="GO:0071014">
    <property type="term" value="C:post-mRNA release spliceosomal complex"/>
    <property type="evidence" value="ECO:0007669"/>
    <property type="project" value="TreeGrafter"/>
</dbReference>
<dbReference type="Pfam" id="PF04677">
    <property type="entry name" value="CwfJ_C_1"/>
    <property type="match status" value="1"/>
</dbReference>
<reference evidence="5" key="1">
    <citation type="submission" date="2022-07" db="EMBL/GenBank/DDBJ databases">
        <title>Genome Sequence of Physisporinus lineatus.</title>
        <authorList>
            <person name="Buettner E."/>
        </authorList>
    </citation>
    <scope>NUCLEOTIDE SEQUENCE</scope>
    <source>
        <strain evidence="5">VT162</strain>
    </source>
</reference>
<evidence type="ECO:0000259" key="4">
    <source>
        <dbReference type="Pfam" id="PF04677"/>
    </source>
</evidence>
<dbReference type="InterPro" id="IPR040194">
    <property type="entry name" value="Cwf19-like"/>
</dbReference>